<gene>
    <name evidence="7" type="primary">ptsH_2</name>
    <name evidence="7" type="ORF">Ctaglu_30630</name>
</gene>
<organism evidence="7 8">
    <name type="scientific">Clostridium tagluense</name>
    <dbReference type="NCBI Taxonomy" id="360422"/>
    <lineage>
        <taxon>Bacteria</taxon>
        <taxon>Bacillati</taxon>
        <taxon>Bacillota</taxon>
        <taxon>Clostridia</taxon>
        <taxon>Eubacteriales</taxon>
        <taxon>Clostridiaceae</taxon>
        <taxon>Clostridium</taxon>
    </lineage>
</organism>
<reference evidence="7 8" key="1">
    <citation type="submission" date="2018-11" db="EMBL/GenBank/DDBJ databases">
        <title>Genome sequencing and assembly of Clostridium tagluense strain A121.</title>
        <authorList>
            <person name="Murakami T."/>
            <person name="Segawa T."/>
            <person name="Shcherbakova V.A."/>
            <person name="Mori H."/>
            <person name="Yoshimura Y."/>
        </authorList>
    </citation>
    <scope>NUCLEOTIDE SEQUENCE [LARGE SCALE GENOMIC DNA]</scope>
    <source>
        <strain evidence="7 8">A121</strain>
    </source>
</reference>
<evidence type="ECO:0000313" key="7">
    <source>
        <dbReference type="EMBL" id="GCD11440.1"/>
    </source>
</evidence>
<evidence type="ECO:0000256" key="3">
    <source>
        <dbReference type="ARBA" id="ARBA00020422"/>
    </source>
</evidence>
<evidence type="ECO:0000259" key="6">
    <source>
        <dbReference type="PROSITE" id="PS51350"/>
    </source>
</evidence>
<dbReference type="PROSITE" id="PS00589">
    <property type="entry name" value="PTS_HPR_SER"/>
    <property type="match status" value="1"/>
</dbReference>
<accession>A0A401UPI6</accession>
<dbReference type="SUPFAM" id="SSF55594">
    <property type="entry name" value="HPr-like"/>
    <property type="match status" value="1"/>
</dbReference>
<dbReference type="Gene3D" id="3.30.1340.10">
    <property type="entry name" value="HPr-like"/>
    <property type="match status" value="1"/>
</dbReference>
<comment type="function">
    <text evidence="1">General (non sugar-specific) component of the phosphoenolpyruvate-dependent sugar phosphotransferase system (sugar PTS). This major carbohydrate active-transport system catalyzes the phosphorylation of incoming sugar substrates concomitantly with their translocation across the cell membrane. The phosphoryl group from phosphoenolpyruvate (PEP) is transferred to the phosphoryl carrier protein HPr by enzyme I. Phospho-HPr then transfers it to the PTS EIIA domain.</text>
</comment>
<dbReference type="InterPro" id="IPR035895">
    <property type="entry name" value="HPr-like_sf"/>
</dbReference>
<dbReference type="EMBL" id="BHYK01000018">
    <property type="protein sequence ID" value="GCD11440.1"/>
    <property type="molecule type" value="Genomic_DNA"/>
</dbReference>
<dbReference type="GO" id="GO:0009401">
    <property type="term" value="P:phosphoenolpyruvate-dependent sugar phosphotransferase system"/>
    <property type="evidence" value="ECO:0007669"/>
    <property type="project" value="UniProtKB-KW"/>
</dbReference>
<keyword evidence="8" id="KW-1185">Reference proteome</keyword>
<dbReference type="PANTHER" id="PTHR33705:SF2">
    <property type="entry name" value="PHOSPHOCARRIER PROTEIN NPR"/>
    <property type="match status" value="1"/>
</dbReference>
<comment type="caution">
    <text evidence="7">The sequence shown here is derived from an EMBL/GenBank/DDBJ whole genome shotgun (WGS) entry which is preliminary data.</text>
</comment>
<dbReference type="GO" id="GO:0005737">
    <property type="term" value="C:cytoplasm"/>
    <property type="evidence" value="ECO:0007669"/>
    <property type="project" value="UniProtKB-SubCell"/>
</dbReference>
<keyword evidence="4" id="KW-0963">Cytoplasm</keyword>
<evidence type="ECO:0000256" key="2">
    <source>
        <dbReference type="ARBA" id="ARBA00004496"/>
    </source>
</evidence>
<dbReference type="Proteomes" id="UP000287872">
    <property type="component" value="Unassembled WGS sequence"/>
</dbReference>
<dbReference type="PROSITE" id="PS51350">
    <property type="entry name" value="PTS_HPR_DOM"/>
    <property type="match status" value="1"/>
</dbReference>
<evidence type="ECO:0000256" key="4">
    <source>
        <dbReference type="ARBA" id="ARBA00022490"/>
    </source>
</evidence>
<dbReference type="InterPro" id="IPR001020">
    <property type="entry name" value="PTS_HPr_His_P_site"/>
</dbReference>
<keyword evidence="5" id="KW-0598">Phosphotransferase system</keyword>
<dbReference type="OrthoDB" id="9809047at2"/>
<evidence type="ECO:0000256" key="1">
    <source>
        <dbReference type="ARBA" id="ARBA00003681"/>
    </source>
</evidence>
<dbReference type="InterPro" id="IPR002114">
    <property type="entry name" value="PTS_HPr_Ser_P_site"/>
</dbReference>
<dbReference type="RefSeq" id="WP_125003262.1">
    <property type="nucleotide sequence ID" value="NZ_BHYK01000018.1"/>
</dbReference>
<feature type="domain" description="HPr" evidence="6">
    <location>
        <begin position="1"/>
        <end position="86"/>
    </location>
</feature>
<sequence length="86" mass="9436">MKSEKVILGNEVGLHARPAALLIKEASKYKSQINIIKEEKNYNGKSIISILSMAAIKGDELTVLAEGEDEAEAVNSLKEFIANYKD</sequence>
<dbReference type="CDD" id="cd00367">
    <property type="entry name" value="PTS-HPr_like"/>
    <property type="match status" value="1"/>
</dbReference>
<comment type="subcellular location">
    <subcellularLocation>
        <location evidence="2">Cytoplasm</location>
    </subcellularLocation>
</comment>
<proteinExistence type="predicted"/>
<dbReference type="AlphaFoldDB" id="A0A401UPI6"/>
<dbReference type="InterPro" id="IPR050399">
    <property type="entry name" value="HPr"/>
</dbReference>
<dbReference type="Pfam" id="PF00381">
    <property type="entry name" value="PTS-HPr"/>
    <property type="match status" value="1"/>
</dbReference>
<evidence type="ECO:0000313" key="8">
    <source>
        <dbReference type="Proteomes" id="UP000287872"/>
    </source>
</evidence>
<dbReference type="PROSITE" id="PS00369">
    <property type="entry name" value="PTS_HPR_HIS"/>
    <property type="match status" value="1"/>
</dbReference>
<dbReference type="PANTHER" id="PTHR33705">
    <property type="entry name" value="PHOSPHOCARRIER PROTEIN HPR"/>
    <property type="match status" value="1"/>
</dbReference>
<dbReference type="NCBIfam" id="TIGR01003">
    <property type="entry name" value="PTS_HPr_family"/>
    <property type="match status" value="1"/>
</dbReference>
<dbReference type="PRINTS" id="PR00107">
    <property type="entry name" value="PHOSPHOCPHPR"/>
</dbReference>
<evidence type="ECO:0000256" key="5">
    <source>
        <dbReference type="ARBA" id="ARBA00022683"/>
    </source>
</evidence>
<dbReference type="InterPro" id="IPR000032">
    <property type="entry name" value="HPr-like"/>
</dbReference>
<protein>
    <recommendedName>
        <fullName evidence="3">Phosphocarrier protein HPr</fullName>
    </recommendedName>
</protein>
<name>A0A401UPI6_9CLOT</name>